<reference evidence="7 8" key="1">
    <citation type="journal article" date="2021" name="Commun. Biol.">
        <title>The genome of Shorea leprosula (Dipterocarpaceae) highlights the ecological relevance of drought in aseasonal tropical rainforests.</title>
        <authorList>
            <person name="Ng K.K.S."/>
            <person name="Kobayashi M.J."/>
            <person name="Fawcett J.A."/>
            <person name="Hatakeyama M."/>
            <person name="Paape T."/>
            <person name="Ng C.H."/>
            <person name="Ang C.C."/>
            <person name="Tnah L.H."/>
            <person name="Lee C.T."/>
            <person name="Nishiyama T."/>
            <person name="Sese J."/>
            <person name="O'Brien M.J."/>
            <person name="Copetti D."/>
            <person name="Mohd Noor M.I."/>
            <person name="Ong R.C."/>
            <person name="Putra M."/>
            <person name="Sireger I.Z."/>
            <person name="Indrioko S."/>
            <person name="Kosugi Y."/>
            <person name="Izuno A."/>
            <person name="Isagi Y."/>
            <person name="Lee S.L."/>
            <person name="Shimizu K.K."/>
        </authorList>
    </citation>
    <scope>NUCLEOTIDE SEQUENCE [LARGE SCALE GENOMIC DNA]</scope>
    <source>
        <strain evidence="7">214</strain>
    </source>
</reference>
<dbReference type="InterPro" id="IPR015338">
    <property type="entry name" value="GT64_dom"/>
</dbReference>
<dbReference type="InterPro" id="IPR029044">
    <property type="entry name" value="Nucleotide-diphossugar_trans"/>
</dbReference>
<dbReference type="Gene3D" id="3.90.550.10">
    <property type="entry name" value="Spore Coat Polysaccharide Biosynthesis Protein SpsA, Chain A"/>
    <property type="match status" value="1"/>
</dbReference>
<feature type="chain" id="PRO_5043853980" description="Glycosyl transferase 64 domain-containing protein" evidence="5">
    <location>
        <begin position="27"/>
        <end position="341"/>
    </location>
</feature>
<name>A0AAV5LME6_9ROSI</name>
<dbReference type="GO" id="GO:0016020">
    <property type="term" value="C:membrane"/>
    <property type="evidence" value="ECO:0007669"/>
    <property type="project" value="InterPro"/>
</dbReference>
<gene>
    <name evidence="7" type="ORF">SLEP1_g45767</name>
</gene>
<organism evidence="7 8">
    <name type="scientific">Rubroshorea leprosula</name>
    <dbReference type="NCBI Taxonomy" id="152421"/>
    <lineage>
        <taxon>Eukaryota</taxon>
        <taxon>Viridiplantae</taxon>
        <taxon>Streptophyta</taxon>
        <taxon>Embryophyta</taxon>
        <taxon>Tracheophyta</taxon>
        <taxon>Spermatophyta</taxon>
        <taxon>Magnoliopsida</taxon>
        <taxon>eudicotyledons</taxon>
        <taxon>Gunneridae</taxon>
        <taxon>Pentapetalae</taxon>
        <taxon>rosids</taxon>
        <taxon>malvids</taxon>
        <taxon>Malvales</taxon>
        <taxon>Dipterocarpaceae</taxon>
        <taxon>Rubroshorea</taxon>
    </lineage>
</organism>
<keyword evidence="2" id="KW-0808">Transferase</keyword>
<evidence type="ECO:0000313" key="7">
    <source>
        <dbReference type="EMBL" id="GKV37777.1"/>
    </source>
</evidence>
<proteinExistence type="inferred from homology"/>
<dbReference type="Proteomes" id="UP001054252">
    <property type="component" value="Unassembled WGS sequence"/>
</dbReference>
<dbReference type="Pfam" id="PF09258">
    <property type="entry name" value="Glyco_transf_64"/>
    <property type="match status" value="1"/>
</dbReference>
<evidence type="ECO:0000256" key="1">
    <source>
        <dbReference type="ARBA" id="ARBA00008700"/>
    </source>
</evidence>
<dbReference type="PANTHER" id="PTHR48409:SF1">
    <property type="entry name" value="GLYCOSYLTRANSFERASE FAMILY PROTEIN 64 C3"/>
    <property type="match status" value="1"/>
</dbReference>
<dbReference type="PANTHER" id="PTHR48409">
    <property type="entry name" value="GLYCOSYLTRANSFERASE FAMILY PROTEIN 64 C3"/>
    <property type="match status" value="1"/>
</dbReference>
<dbReference type="InterPro" id="IPR053318">
    <property type="entry name" value="GT64"/>
</dbReference>
<dbReference type="EMBL" id="BPVZ01000124">
    <property type="protein sequence ID" value="GKV37777.1"/>
    <property type="molecule type" value="Genomic_DNA"/>
</dbReference>
<dbReference type="FunFam" id="3.90.550.10:FF:000221">
    <property type="entry name" value="Glycosyltransferase family protein 47"/>
    <property type="match status" value="1"/>
</dbReference>
<comment type="similarity">
    <text evidence="1">Belongs to the glycosyltransferase 64 family.</text>
</comment>
<evidence type="ECO:0000259" key="6">
    <source>
        <dbReference type="Pfam" id="PF09258"/>
    </source>
</evidence>
<protein>
    <recommendedName>
        <fullName evidence="6">Glycosyl transferase 64 domain-containing protein</fullName>
    </recommendedName>
</protein>
<sequence length="341" mass="38197">MVTGKRHAVPVSLCFLFLFIPLGVFSLRTLSPDPCDPANQRDTRTLRSDQLTVLINGYSESRIPILQSIAATYSGCPSVSSVLVLWGNPSTTTRTLTQLAHNLSISSFGNAAISLIRESTSSLNTRFLPRASIETRAVLICDDDVEVDPKSVDFAFRIWRSNPDRLIGLFARSHDVDLQQREWIYTVHPDKYSIVLTKFMMMKTEYLQKYSCGGGEAMDEMRRIVDEMRNCEDILMNFVVADETNAGPVMVGAERVRDWGDARNDEDSGGSDGGKRLNSRVTEAGLSSRRAEHRKRRGNCIREFHRVLGRMPLRYSYGKVVNSVGEQGLCNKGGKLVFCDE</sequence>
<keyword evidence="5" id="KW-0732">Signal</keyword>
<comment type="caution">
    <text evidence="7">The sequence shown here is derived from an EMBL/GenBank/DDBJ whole genome shotgun (WGS) entry which is preliminary data.</text>
</comment>
<keyword evidence="3" id="KW-1015">Disulfide bond</keyword>
<evidence type="ECO:0000256" key="2">
    <source>
        <dbReference type="ARBA" id="ARBA00022679"/>
    </source>
</evidence>
<evidence type="ECO:0000256" key="5">
    <source>
        <dbReference type="SAM" id="SignalP"/>
    </source>
</evidence>
<keyword evidence="8" id="KW-1185">Reference proteome</keyword>
<evidence type="ECO:0000256" key="4">
    <source>
        <dbReference type="SAM" id="MobiDB-lite"/>
    </source>
</evidence>
<feature type="signal peptide" evidence="5">
    <location>
        <begin position="1"/>
        <end position="26"/>
    </location>
</feature>
<evidence type="ECO:0000313" key="8">
    <source>
        <dbReference type="Proteomes" id="UP001054252"/>
    </source>
</evidence>
<feature type="region of interest" description="Disordered" evidence="4">
    <location>
        <begin position="260"/>
        <end position="294"/>
    </location>
</feature>
<dbReference type="AlphaFoldDB" id="A0AAV5LME6"/>
<evidence type="ECO:0000256" key="3">
    <source>
        <dbReference type="ARBA" id="ARBA00023157"/>
    </source>
</evidence>
<dbReference type="SUPFAM" id="SSF53448">
    <property type="entry name" value="Nucleotide-diphospho-sugar transferases"/>
    <property type="match status" value="1"/>
</dbReference>
<feature type="domain" description="Glycosyl transferase 64" evidence="6">
    <location>
        <begin position="51"/>
        <end position="323"/>
    </location>
</feature>
<dbReference type="GO" id="GO:0016757">
    <property type="term" value="F:glycosyltransferase activity"/>
    <property type="evidence" value="ECO:0007669"/>
    <property type="project" value="InterPro"/>
</dbReference>
<accession>A0AAV5LME6</accession>